<dbReference type="Gene3D" id="3.40.109.10">
    <property type="entry name" value="NADH Oxidase"/>
    <property type="match status" value="1"/>
</dbReference>
<gene>
    <name evidence="3" type="ORF">AV649_09675</name>
</gene>
<dbReference type="Proteomes" id="UP000076510">
    <property type="component" value="Unassembled WGS sequence"/>
</dbReference>
<dbReference type="OrthoDB" id="9782629at2"/>
<dbReference type="InterPro" id="IPR029479">
    <property type="entry name" value="Nitroreductase"/>
</dbReference>
<evidence type="ECO:0000313" key="3">
    <source>
        <dbReference type="EMBL" id="KZE43731.1"/>
    </source>
</evidence>
<evidence type="ECO:0000256" key="1">
    <source>
        <dbReference type="ARBA" id="ARBA00007118"/>
    </source>
</evidence>
<dbReference type="AlphaFoldDB" id="A0A0J5SI61"/>
<dbReference type="GO" id="GO:0016491">
    <property type="term" value="F:oxidoreductase activity"/>
    <property type="evidence" value="ECO:0007669"/>
    <property type="project" value="UniProtKB-KW"/>
</dbReference>
<reference evidence="4" key="1">
    <citation type="submission" date="2016-01" db="EMBL/GenBank/DDBJ databases">
        <title>Whole genome sequencing of Bhargavaea cecembensis T14.</title>
        <authorList>
            <person name="Hong K.W."/>
        </authorList>
    </citation>
    <scope>NUCLEOTIDE SEQUENCE [LARGE SCALE GENOMIC DNA]</scope>
    <source>
        <strain evidence="4">M19</strain>
    </source>
</reference>
<dbReference type="PANTHER" id="PTHR43673">
    <property type="entry name" value="NAD(P)H NITROREDUCTASE YDGI-RELATED"/>
    <property type="match status" value="1"/>
</dbReference>
<comment type="caution">
    <text evidence="3">The sequence shown here is derived from an EMBL/GenBank/DDBJ whole genome shotgun (WGS) entry which is preliminary data.</text>
</comment>
<dbReference type="Pfam" id="PF00881">
    <property type="entry name" value="Nitroreductase"/>
    <property type="match status" value="1"/>
</dbReference>
<dbReference type="CDD" id="cd02137">
    <property type="entry name" value="MhqN-like"/>
    <property type="match status" value="1"/>
</dbReference>
<dbReference type="RefSeq" id="WP_048004470.1">
    <property type="nucleotide sequence ID" value="NZ_CP047095.1"/>
</dbReference>
<dbReference type="SUPFAM" id="SSF55469">
    <property type="entry name" value="FMN-dependent nitroreductase-like"/>
    <property type="match status" value="1"/>
</dbReference>
<evidence type="ECO:0000313" key="4">
    <source>
        <dbReference type="Proteomes" id="UP000076510"/>
    </source>
</evidence>
<comment type="similarity">
    <text evidence="1">Belongs to the nitroreductase family.</text>
</comment>
<dbReference type="PANTHER" id="PTHR43673:SF3">
    <property type="entry name" value="NAD(P)H NITROREDUCTASE YODC-RELATED"/>
    <property type="match status" value="1"/>
</dbReference>
<proteinExistence type="inferred from homology"/>
<dbReference type="EMBL" id="LQQY01000046">
    <property type="protein sequence ID" value="KZE43731.1"/>
    <property type="molecule type" value="Genomic_DNA"/>
</dbReference>
<sequence length="203" mass="22717">MDSFFKVIEERRSVKVYDPTVEIPREELLHLLETTGKAPSAWNLQHWNFLVFDSKEVQKRLLPIAFNQQQVLDASAVIAVLGDLEANRNVDPVFDPAVAKGEMTQEIKDVLKGQIDGAYTRPGYARDAAFSNASLAAMQLMLTAKAKGWDTCPIGGFDPAALAKEFNVSQRYIPIMLITVGKPLQEARKSDRLEPMNLIQWAE</sequence>
<keyword evidence="2" id="KW-0560">Oxidoreductase</keyword>
<dbReference type="InterPro" id="IPR000415">
    <property type="entry name" value="Nitroreductase-like"/>
</dbReference>
<evidence type="ECO:0000256" key="2">
    <source>
        <dbReference type="ARBA" id="ARBA00023002"/>
    </source>
</evidence>
<dbReference type="PATRIC" id="fig|189381.10.peg.3810"/>
<name>A0A0J5SI61_9BACI</name>
<protein>
    <submittedName>
        <fullName evidence="3">NAD(P)H nitroreductase</fullName>
    </submittedName>
</protein>
<accession>A0A0J5SI61</accession>
<organism evidence="3 4">
    <name type="scientific">Rossellomorea marisflavi</name>
    <dbReference type="NCBI Taxonomy" id="189381"/>
    <lineage>
        <taxon>Bacteria</taxon>
        <taxon>Bacillati</taxon>
        <taxon>Bacillota</taxon>
        <taxon>Bacilli</taxon>
        <taxon>Bacillales</taxon>
        <taxon>Bacillaceae</taxon>
        <taxon>Rossellomorea</taxon>
    </lineage>
</organism>